<dbReference type="Gene3D" id="2.20.25.10">
    <property type="match status" value="2"/>
</dbReference>
<dbReference type="EMBL" id="MN738786">
    <property type="protein sequence ID" value="QHT36799.1"/>
    <property type="molecule type" value="Genomic_DNA"/>
</dbReference>
<name>A0A6C0F8A5_9ZZZZ</name>
<accession>A0A6C0F8A5</accession>
<dbReference type="AlphaFoldDB" id="A0A6C0F8A5"/>
<sequence length="129" mass="15204">MENETHFCEKCQNLTRLYTKGEGDDRKLIHYCVTCNHEHEIDAEGKCIYTISFEEYDKSQLINHNPYISHDITLPTIRGNPNIVCPNPECPCAKQQMESSIKYIKYNSDNMEYLYICEHCGMKWKNQTE</sequence>
<reference evidence="1" key="1">
    <citation type="journal article" date="2020" name="Nature">
        <title>Giant virus diversity and host interactions through global metagenomics.</title>
        <authorList>
            <person name="Schulz F."/>
            <person name="Roux S."/>
            <person name="Paez-Espino D."/>
            <person name="Jungbluth S."/>
            <person name="Walsh D.A."/>
            <person name="Denef V.J."/>
            <person name="McMahon K.D."/>
            <person name="Konstantinidis K.T."/>
            <person name="Eloe-Fadrosh E.A."/>
            <person name="Kyrpides N.C."/>
            <person name="Woyke T."/>
        </authorList>
    </citation>
    <scope>NUCLEOTIDE SEQUENCE</scope>
    <source>
        <strain evidence="1">GVMAG-S-ERX555967-130</strain>
    </source>
</reference>
<protein>
    <recommendedName>
        <fullName evidence="2">DNA-directed RNA polymerase M/15kDa subunit domain-containing protein</fullName>
    </recommendedName>
</protein>
<proteinExistence type="predicted"/>
<organism evidence="1">
    <name type="scientific">viral metagenome</name>
    <dbReference type="NCBI Taxonomy" id="1070528"/>
    <lineage>
        <taxon>unclassified sequences</taxon>
        <taxon>metagenomes</taxon>
        <taxon>organismal metagenomes</taxon>
    </lineage>
</organism>
<evidence type="ECO:0008006" key="2">
    <source>
        <dbReference type="Google" id="ProtNLM"/>
    </source>
</evidence>
<evidence type="ECO:0000313" key="1">
    <source>
        <dbReference type="EMBL" id="QHT36799.1"/>
    </source>
</evidence>
<dbReference type="SUPFAM" id="SSF57783">
    <property type="entry name" value="Zinc beta-ribbon"/>
    <property type="match status" value="2"/>
</dbReference>